<keyword evidence="2" id="KW-0408">Iron</keyword>
<keyword evidence="1" id="KW-0479">Metal-binding</keyword>
<dbReference type="KEGG" id="alka:J0B03_00815"/>
<dbReference type="EMBL" id="CP071444">
    <property type="protein sequence ID" value="QSX08664.1"/>
    <property type="molecule type" value="Genomic_DNA"/>
</dbReference>
<dbReference type="GO" id="GO:0016491">
    <property type="term" value="F:oxidoreductase activity"/>
    <property type="evidence" value="ECO:0007669"/>
    <property type="project" value="InterPro"/>
</dbReference>
<organism evidence="5 6">
    <name type="scientific">Alkalibacter rhizosphaerae</name>
    <dbReference type="NCBI Taxonomy" id="2815577"/>
    <lineage>
        <taxon>Bacteria</taxon>
        <taxon>Bacillati</taxon>
        <taxon>Bacillota</taxon>
        <taxon>Clostridia</taxon>
        <taxon>Eubacteriales</taxon>
        <taxon>Eubacteriaceae</taxon>
        <taxon>Alkalibacter</taxon>
    </lineage>
</organism>
<evidence type="ECO:0000256" key="3">
    <source>
        <dbReference type="ARBA" id="ARBA00023014"/>
    </source>
</evidence>
<evidence type="ECO:0000256" key="2">
    <source>
        <dbReference type="ARBA" id="ARBA00023004"/>
    </source>
</evidence>
<dbReference type="InterPro" id="IPR053135">
    <property type="entry name" value="AKR2_Oxidoreductase"/>
</dbReference>
<feature type="domain" description="4Fe-4S ferredoxin-type" evidence="4">
    <location>
        <begin position="288"/>
        <end position="315"/>
    </location>
</feature>
<evidence type="ECO:0000313" key="5">
    <source>
        <dbReference type="EMBL" id="QSX08664.1"/>
    </source>
</evidence>
<gene>
    <name evidence="5" type="ORF">J0B03_00815</name>
</gene>
<dbReference type="InterPro" id="IPR017900">
    <property type="entry name" value="4Fe4S_Fe_S_CS"/>
</dbReference>
<dbReference type="PANTHER" id="PTHR43312">
    <property type="entry name" value="D-THREO-ALDOSE 1-DEHYDROGENASE"/>
    <property type="match status" value="1"/>
</dbReference>
<dbReference type="CDD" id="cd19100">
    <property type="entry name" value="AKR_unchar"/>
    <property type="match status" value="1"/>
</dbReference>
<dbReference type="PROSITE" id="PS51379">
    <property type="entry name" value="4FE4S_FER_2"/>
    <property type="match status" value="2"/>
</dbReference>
<evidence type="ECO:0000313" key="6">
    <source>
        <dbReference type="Proteomes" id="UP000663499"/>
    </source>
</evidence>
<evidence type="ECO:0000259" key="4">
    <source>
        <dbReference type="PROSITE" id="PS51379"/>
    </source>
</evidence>
<dbReference type="PRINTS" id="PR00069">
    <property type="entry name" value="ALDKETRDTASE"/>
</dbReference>
<dbReference type="GO" id="GO:0046872">
    <property type="term" value="F:metal ion binding"/>
    <property type="evidence" value="ECO:0007669"/>
    <property type="project" value="UniProtKB-KW"/>
</dbReference>
<dbReference type="Gene3D" id="3.30.70.20">
    <property type="match status" value="1"/>
</dbReference>
<dbReference type="InterPro" id="IPR017896">
    <property type="entry name" value="4Fe4S_Fe-S-bd"/>
</dbReference>
<dbReference type="AlphaFoldDB" id="A0A975AIG6"/>
<dbReference type="RefSeq" id="WP_207300005.1">
    <property type="nucleotide sequence ID" value="NZ_CP071444.1"/>
</dbReference>
<dbReference type="Proteomes" id="UP000663499">
    <property type="component" value="Chromosome"/>
</dbReference>
<dbReference type="InterPro" id="IPR020471">
    <property type="entry name" value="AKR"/>
</dbReference>
<dbReference type="PROSITE" id="PS00198">
    <property type="entry name" value="4FE4S_FER_1"/>
    <property type="match status" value="2"/>
</dbReference>
<dbReference type="InterPro" id="IPR036812">
    <property type="entry name" value="NAD(P)_OxRdtase_dom_sf"/>
</dbReference>
<feature type="domain" description="4Fe-4S ferredoxin-type" evidence="4">
    <location>
        <begin position="260"/>
        <end position="287"/>
    </location>
</feature>
<keyword evidence="6" id="KW-1185">Reference proteome</keyword>
<dbReference type="Pfam" id="PF00248">
    <property type="entry name" value="Aldo_ket_red"/>
    <property type="match status" value="1"/>
</dbReference>
<reference evidence="5" key="1">
    <citation type="submission" date="2021-03" db="EMBL/GenBank/DDBJ databases">
        <title>Alkalibacter marinus sp. nov., isolated from tidal flat sediment.</title>
        <authorList>
            <person name="Namirimu T."/>
            <person name="Yang J.-A."/>
            <person name="Yang S.-H."/>
            <person name="Kim Y.-J."/>
            <person name="Kwon K.K."/>
        </authorList>
    </citation>
    <scope>NUCLEOTIDE SEQUENCE</scope>
    <source>
        <strain evidence="5">ES005</strain>
    </source>
</reference>
<accession>A0A975AIG6</accession>
<protein>
    <submittedName>
        <fullName evidence="5">Aldo/keto reductase</fullName>
    </submittedName>
</protein>
<dbReference type="Pfam" id="PF13237">
    <property type="entry name" value="Fer4_10"/>
    <property type="match status" value="1"/>
</dbReference>
<dbReference type="Gene3D" id="3.20.20.100">
    <property type="entry name" value="NADP-dependent oxidoreductase domain"/>
    <property type="match status" value="1"/>
</dbReference>
<dbReference type="SUPFAM" id="SSF51430">
    <property type="entry name" value="NAD(P)-linked oxidoreductase"/>
    <property type="match status" value="1"/>
</dbReference>
<dbReference type="PANTHER" id="PTHR43312:SF1">
    <property type="entry name" value="NADP-DEPENDENT OXIDOREDUCTASE DOMAIN-CONTAINING PROTEIN"/>
    <property type="match status" value="1"/>
</dbReference>
<keyword evidence="3" id="KW-0411">Iron-sulfur</keyword>
<dbReference type="GO" id="GO:0051536">
    <property type="term" value="F:iron-sulfur cluster binding"/>
    <property type="evidence" value="ECO:0007669"/>
    <property type="project" value="UniProtKB-KW"/>
</dbReference>
<dbReference type="InterPro" id="IPR023210">
    <property type="entry name" value="NADP_OxRdtase_dom"/>
</dbReference>
<evidence type="ECO:0000256" key="1">
    <source>
        <dbReference type="ARBA" id="ARBA00022723"/>
    </source>
</evidence>
<sequence length="315" mass="35561">MHYIQLGQTDLTVSKLAFGTLTMGPLQANLSREEGALLLERAWDLGINFLDTADLYQNYDHIKEGLKRTSRDWILASKSYDYTWKAMKDSLEKARKGLDRDMIDIWMLHETESVHTIRGHWEAVECLMEAKQKGLIRHIGISTHHVAGVYGAMEYPEIGVIHPIFNKKGLGIADGSFLQMEEALRKAHDRGKGIFAMKPLGGGHLIKDRREAFRFVLEKEYIHSMAVGMQTVEEVEYNAALVAGRPVSHELSEKTEKQNRHLHIDSWCEGCGNCVAVCPQKALRFEDGQARVDRDACILCGYCAAVCPQFCIKVV</sequence>
<dbReference type="SUPFAM" id="SSF54862">
    <property type="entry name" value="4Fe-4S ferredoxins"/>
    <property type="match status" value="1"/>
</dbReference>
<name>A0A975AIG6_9FIRM</name>
<proteinExistence type="predicted"/>